<dbReference type="Gene3D" id="3.30.200.20">
    <property type="entry name" value="Phosphorylase Kinase, domain 1"/>
    <property type="match status" value="1"/>
</dbReference>
<dbReference type="Pfam" id="PF00069">
    <property type="entry name" value="Pkinase"/>
    <property type="match status" value="2"/>
</dbReference>
<feature type="domain" description="Protein kinase" evidence="10">
    <location>
        <begin position="45"/>
        <end position="359"/>
    </location>
</feature>
<dbReference type="RefSeq" id="XP_024737145.1">
    <property type="nucleotide sequence ID" value="XM_024876934.1"/>
</dbReference>
<keyword evidence="3" id="KW-0808">Transferase</keyword>
<dbReference type="InterPro" id="IPR051334">
    <property type="entry name" value="SRPK"/>
</dbReference>
<evidence type="ECO:0000256" key="7">
    <source>
        <dbReference type="ARBA" id="ARBA00047899"/>
    </source>
</evidence>
<evidence type="ECO:0000256" key="1">
    <source>
        <dbReference type="ARBA" id="ARBA00012513"/>
    </source>
</evidence>
<dbReference type="EC" id="2.7.11.1" evidence="1"/>
<evidence type="ECO:0000256" key="6">
    <source>
        <dbReference type="ARBA" id="ARBA00022840"/>
    </source>
</evidence>
<dbReference type="PANTHER" id="PTHR47634:SF9">
    <property type="entry name" value="PROTEIN KINASE DOMAIN-CONTAINING PROTEIN-RELATED"/>
    <property type="match status" value="1"/>
</dbReference>
<dbReference type="SMART" id="SM00220">
    <property type="entry name" value="S_TKc"/>
    <property type="match status" value="1"/>
</dbReference>
<dbReference type="STRING" id="1095630.A0A2J6TB44"/>
<dbReference type="GO" id="GO:0005634">
    <property type="term" value="C:nucleus"/>
    <property type="evidence" value="ECO:0007669"/>
    <property type="project" value="TreeGrafter"/>
</dbReference>
<comment type="catalytic activity">
    <reaction evidence="8">
        <text>L-seryl-[protein] + ATP = O-phospho-L-seryl-[protein] + ADP + H(+)</text>
        <dbReference type="Rhea" id="RHEA:17989"/>
        <dbReference type="Rhea" id="RHEA-COMP:9863"/>
        <dbReference type="Rhea" id="RHEA-COMP:11604"/>
        <dbReference type="ChEBI" id="CHEBI:15378"/>
        <dbReference type="ChEBI" id="CHEBI:29999"/>
        <dbReference type="ChEBI" id="CHEBI:30616"/>
        <dbReference type="ChEBI" id="CHEBI:83421"/>
        <dbReference type="ChEBI" id="CHEBI:456216"/>
        <dbReference type="EC" id="2.7.11.1"/>
    </reaction>
</comment>
<keyword evidence="6 9" id="KW-0067">ATP-binding</keyword>
<keyword evidence="12" id="KW-1185">Reference proteome</keyword>
<dbReference type="InParanoid" id="A0A2J6TB44"/>
<organism evidence="11 12">
    <name type="scientific">Hyaloscypha bicolor E</name>
    <dbReference type="NCBI Taxonomy" id="1095630"/>
    <lineage>
        <taxon>Eukaryota</taxon>
        <taxon>Fungi</taxon>
        <taxon>Dikarya</taxon>
        <taxon>Ascomycota</taxon>
        <taxon>Pezizomycotina</taxon>
        <taxon>Leotiomycetes</taxon>
        <taxon>Helotiales</taxon>
        <taxon>Hyaloscyphaceae</taxon>
        <taxon>Hyaloscypha</taxon>
        <taxon>Hyaloscypha bicolor</taxon>
    </lineage>
</organism>
<dbReference type="InterPro" id="IPR017441">
    <property type="entry name" value="Protein_kinase_ATP_BS"/>
</dbReference>
<dbReference type="OrthoDB" id="5979581at2759"/>
<evidence type="ECO:0000256" key="2">
    <source>
        <dbReference type="ARBA" id="ARBA00022527"/>
    </source>
</evidence>
<dbReference type="AlphaFoldDB" id="A0A2J6TB44"/>
<keyword evidence="5 11" id="KW-0418">Kinase</keyword>
<dbReference type="GO" id="GO:0005737">
    <property type="term" value="C:cytoplasm"/>
    <property type="evidence" value="ECO:0007669"/>
    <property type="project" value="TreeGrafter"/>
</dbReference>
<dbReference type="Gene3D" id="1.10.510.10">
    <property type="entry name" value="Transferase(Phosphotransferase) domain 1"/>
    <property type="match status" value="1"/>
</dbReference>
<dbReference type="Proteomes" id="UP000235371">
    <property type="component" value="Unassembled WGS sequence"/>
</dbReference>
<dbReference type="PANTHER" id="PTHR47634">
    <property type="entry name" value="PROTEIN KINASE DOMAIN-CONTAINING PROTEIN-RELATED"/>
    <property type="match status" value="1"/>
</dbReference>
<reference evidence="11 12" key="1">
    <citation type="submission" date="2016-04" db="EMBL/GenBank/DDBJ databases">
        <title>A degradative enzymes factory behind the ericoid mycorrhizal symbiosis.</title>
        <authorList>
            <consortium name="DOE Joint Genome Institute"/>
            <person name="Martino E."/>
            <person name="Morin E."/>
            <person name="Grelet G."/>
            <person name="Kuo A."/>
            <person name="Kohler A."/>
            <person name="Daghino S."/>
            <person name="Barry K."/>
            <person name="Choi C."/>
            <person name="Cichocki N."/>
            <person name="Clum A."/>
            <person name="Copeland A."/>
            <person name="Hainaut M."/>
            <person name="Haridas S."/>
            <person name="Labutti K."/>
            <person name="Lindquist E."/>
            <person name="Lipzen A."/>
            <person name="Khouja H.-R."/>
            <person name="Murat C."/>
            <person name="Ohm R."/>
            <person name="Olson A."/>
            <person name="Spatafora J."/>
            <person name="Veneault-Fourrey C."/>
            <person name="Henrissat B."/>
            <person name="Grigoriev I."/>
            <person name="Martin F."/>
            <person name="Perotto S."/>
        </authorList>
    </citation>
    <scope>NUCLEOTIDE SEQUENCE [LARGE SCALE GENOMIC DNA]</scope>
    <source>
        <strain evidence="11 12">E</strain>
    </source>
</reference>
<dbReference type="GeneID" id="36585011"/>
<dbReference type="SUPFAM" id="SSF56112">
    <property type="entry name" value="Protein kinase-like (PK-like)"/>
    <property type="match status" value="1"/>
</dbReference>
<evidence type="ECO:0000256" key="8">
    <source>
        <dbReference type="ARBA" id="ARBA00048679"/>
    </source>
</evidence>
<dbReference type="PROSITE" id="PS00107">
    <property type="entry name" value="PROTEIN_KINASE_ATP"/>
    <property type="match status" value="1"/>
</dbReference>
<evidence type="ECO:0000313" key="11">
    <source>
        <dbReference type="EMBL" id="PMD60241.1"/>
    </source>
</evidence>
<dbReference type="GO" id="GO:0050684">
    <property type="term" value="P:regulation of mRNA processing"/>
    <property type="evidence" value="ECO:0007669"/>
    <property type="project" value="TreeGrafter"/>
</dbReference>
<protein>
    <recommendedName>
        <fullName evidence="1">non-specific serine/threonine protein kinase</fullName>
        <ecNumber evidence="1">2.7.11.1</ecNumber>
    </recommendedName>
</protein>
<evidence type="ECO:0000256" key="3">
    <source>
        <dbReference type="ARBA" id="ARBA00022679"/>
    </source>
</evidence>
<proteinExistence type="predicted"/>
<dbReference type="EMBL" id="KZ613791">
    <property type="protein sequence ID" value="PMD60241.1"/>
    <property type="molecule type" value="Genomic_DNA"/>
</dbReference>
<gene>
    <name evidence="11" type="ORF">K444DRAFT_561369</name>
</gene>
<dbReference type="InterPro" id="IPR000719">
    <property type="entry name" value="Prot_kinase_dom"/>
</dbReference>
<name>A0A2J6TB44_9HELO</name>
<keyword evidence="2" id="KW-0723">Serine/threonine-protein kinase</keyword>
<accession>A0A2J6TB44</accession>
<dbReference type="GO" id="GO:0004674">
    <property type="term" value="F:protein serine/threonine kinase activity"/>
    <property type="evidence" value="ECO:0007669"/>
    <property type="project" value="UniProtKB-KW"/>
</dbReference>
<dbReference type="GO" id="GO:0005524">
    <property type="term" value="F:ATP binding"/>
    <property type="evidence" value="ECO:0007669"/>
    <property type="project" value="UniProtKB-UniRule"/>
</dbReference>
<comment type="catalytic activity">
    <reaction evidence="7">
        <text>L-threonyl-[protein] + ATP = O-phospho-L-threonyl-[protein] + ADP + H(+)</text>
        <dbReference type="Rhea" id="RHEA:46608"/>
        <dbReference type="Rhea" id="RHEA-COMP:11060"/>
        <dbReference type="Rhea" id="RHEA-COMP:11605"/>
        <dbReference type="ChEBI" id="CHEBI:15378"/>
        <dbReference type="ChEBI" id="CHEBI:30013"/>
        <dbReference type="ChEBI" id="CHEBI:30616"/>
        <dbReference type="ChEBI" id="CHEBI:61977"/>
        <dbReference type="ChEBI" id="CHEBI:456216"/>
        <dbReference type="EC" id="2.7.11.1"/>
    </reaction>
</comment>
<evidence type="ECO:0000259" key="10">
    <source>
        <dbReference type="PROSITE" id="PS50011"/>
    </source>
</evidence>
<keyword evidence="4 9" id="KW-0547">Nucleotide-binding</keyword>
<dbReference type="PROSITE" id="PS50011">
    <property type="entry name" value="PROTEIN_KINASE_DOM"/>
    <property type="match status" value="1"/>
</dbReference>
<dbReference type="InterPro" id="IPR011009">
    <property type="entry name" value="Kinase-like_dom_sf"/>
</dbReference>
<evidence type="ECO:0000256" key="4">
    <source>
        <dbReference type="ARBA" id="ARBA00022741"/>
    </source>
</evidence>
<feature type="binding site" evidence="9">
    <location>
        <position position="75"/>
    </location>
    <ligand>
        <name>ATP</name>
        <dbReference type="ChEBI" id="CHEBI:30616"/>
    </ligand>
</feature>
<dbReference type="GO" id="GO:0000245">
    <property type="term" value="P:spliceosomal complex assembly"/>
    <property type="evidence" value="ECO:0007669"/>
    <property type="project" value="TreeGrafter"/>
</dbReference>
<sequence>MPRTMASGSHPQYRCSLIEGVEKVEDYRPGGFCPIIIGQILEEKYEIIAKLGYGGHSTVWLARSVTTDNIWVAIKVLKSDKSEQGNSELAIHRSIRQANIIQYLDDFWIQSPNGFHLCLVMEVTGPSIYLYVESLWNGKLDVETAIDLSRQCVKALIALHNLGYAHGDVCSANFAVGLSDISHFVDKSMDYYTGYQTGAVWSEANSPLPAGVPERLYESVPSLMNVDLSSVKMIDFGEAFSGMKKGVATHASYRAPELLADEEATVQSDIWSMGCLIFELMTSQSLFVGNLTTVAGEQLTFFARPPKQRYEYLIELLSEHSVLEYEEENDWLANLLSDMLVQDRQGRMNLGLVLEHDFFKFAGQIGE</sequence>
<evidence type="ECO:0000256" key="5">
    <source>
        <dbReference type="ARBA" id="ARBA00022777"/>
    </source>
</evidence>
<evidence type="ECO:0000256" key="9">
    <source>
        <dbReference type="PROSITE-ProRule" id="PRU10141"/>
    </source>
</evidence>
<evidence type="ECO:0000313" key="12">
    <source>
        <dbReference type="Proteomes" id="UP000235371"/>
    </source>
</evidence>